<dbReference type="InterPro" id="IPR027417">
    <property type="entry name" value="P-loop_NTPase"/>
</dbReference>
<dbReference type="Pfam" id="PF00176">
    <property type="entry name" value="SNF2-rel_dom"/>
    <property type="match status" value="1"/>
</dbReference>
<dbReference type="InterPro" id="IPR000330">
    <property type="entry name" value="SNF2_N"/>
</dbReference>
<proteinExistence type="predicted"/>
<gene>
    <name evidence="3" type="ORF">S12H4_52293</name>
</gene>
<dbReference type="Gene3D" id="3.40.50.10810">
    <property type="entry name" value="Tandem AAA-ATPase domain"/>
    <property type="match status" value="1"/>
</dbReference>
<evidence type="ECO:0000256" key="1">
    <source>
        <dbReference type="ARBA" id="ARBA00022801"/>
    </source>
</evidence>
<dbReference type="EMBL" id="BARW01033160">
    <property type="protein sequence ID" value="GAJ06799.1"/>
    <property type="molecule type" value="Genomic_DNA"/>
</dbReference>
<dbReference type="GO" id="GO:0006281">
    <property type="term" value="P:DNA repair"/>
    <property type="evidence" value="ECO:0007669"/>
    <property type="project" value="TreeGrafter"/>
</dbReference>
<keyword evidence="1" id="KW-0378">Hydrolase</keyword>
<dbReference type="PANTHER" id="PTHR45766">
    <property type="entry name" value="DNA ANNEALING HELICASE AND ENDONUCLEASE ZRANB3 FAMILY MEMBER"/>
    <property type="match status" value="1"/>
</dbReference>
<feature type="non-terminal residue" evidence="3">
    <location>
        <position position="76"/>
    </location>
</feature>
<feature type="domain" description="SNF2 N-terminal" evidence="2">
    <location>
        <begin position="16"/>
        <end position="76"/>
    </location>
</feature>
<dbReference type="GO" id="GO:0016787">
    <property type="term" value="F:hydrolase activity"/>
    <property type="evidence" value="ECO:0007669"/>
    <property type="project" value="UniProtKB-KW"/>
</dbReference>
<organism evidence="3">
    <name type="scientific">marine sediment metagenome</name>
    <dbReference type="NCBI Taxonomy" id="412755"/>
    <lineage>
        <taxon>unclassified sequences</taxon>
        <taxon>metagenomes</taxon>
        <taxon>ecological metagenomes</taxon>
    </lineage>
</organism>
<protein>
    <recommendedName>
        <fullName evidence="2">SNF2 N-terminal domain-containing protein</fullName>
    </recommendedName>
</protein>
<evidence type="ECO:0000259" key="2">
    <source>
        <dbReference type="Pfam" id="PF00176"/>
    </source>
</evidence>
<sequence length="76" mass="8677">MENMRKSEISDLLRPYQWKGVHFLLRQNTCLLADEMGLGKTVQVAVALSLLIPKSKFGRVLIVVPAALRINWEKEI</sequence>
<accession>X1TNG0</accession>
<evidence type="ECO:0000313" key="3">
    <source>
        <dbReference type="EMBL" id="GAJ06799.1"/>
    </source>
</evidence>
<dbReference type="GO" id="GO:0005524">
    <property type="term" value="F:ATP binding"/>
    <property type="evidence" value="ECO:0007669"/>
    <property type="project" value="InterPro"/>
</dbReference>
<comment type="caution">
    <text evidence="3">The sequence shown here is derived from an EMBL/GenBank/DDBJ whole genome shotgun (WGS) entry which is preliminary data.</text>
</comment>
<dbReference type="PANTHER" id="PTHR45766:SF6">
    <property type="entry name" value="SWI_SNF-RELATED MATRIX-ASSOCIATED ACTIN-DEPENDENT REGULATOR OF CHROMATIN SUBFAMILY A-LIKE PROTEIN 1"/>
    <property type="match status" value="1"/>
</dbReference>
<name>X1TNG0_9ZZZZ</name>
<dbReference type="SUPFAM" id="SSF52540">
    <property type="entry name" value="P-loop containing nucleoside triphosphate hydrolases"/>
    <property type="match status" value="1"/>
</dbReference>
<dbReference type="GO" id="GO:0031297">
    <property type="term" value="P:replication fork processing"/>
    <property type="evidence" value="ECO:0007669"/>
    <property type="project" value="TreeGrafter"/>
</dbReference>
<dbReference type="InterPro" id="IPR038718">
    <property type="entry name" value="SNF2-like_sf"/>
</dbReference>
<reference evidence="3" key="1">
    <citation type="journal article" date="2014" name="Front. Microbiol.">
        <title>High frequency of phylogenetically diverse reductive dehalogenase-homologous genes in deep subseafloor sedimentary metagenomes.</title>
        <authorList>
            <person name="Kawai M."/>
            <person name="Futagami T."/>
            <person name="Toyoda A."/>
            <person name="Takaki Y."/>
            <person name="Nishi S."/>
            <person name="Hori S."/>
            <person name="Arai W."/>
            <person name="Tsubouchi T."/>
            <person name="Morono Y."/>
            <person name="Uchiyama I."/>
            <person name="Ito T."/>
            <person name="Fujiyama A."/>
            <person name="Inagaki F."/>
            <person name="Takami H."/>
        </authorList>
    </citation>
    <scope>NUCLEOTIDE SEQUENCE</scope>
    <source>
        <strain evidence="3">Expedition CK06-06</strain>
    </source>
</reference>
<dbReference type="AlphaFoldDB" id="X1TNG0"/>